<keyword evidence="2" id="KW-1185">Reference proteome</keyword>
<proteinExistence type="predicted"/>
<dbReference type="Proteomes" id="UP000011554">
    <property type="component" value="Unassembled WGS sequence"/>
</dbReference>
<sequence>MITTGESITVQQLDCELDVVILSSIVNEMIEKEPSPGGFPDSSFPIEKDIVWLFAIDNGLECGFVSLEFFISTDKLTRLIIFSKRVSIVVNICIAFEHSTHILLARVT</sequence>
<dbReference type="EMBL" id="AOIO01000049">
    <property type="protein sequence ID" value="ELY97100.1"/>
    <property type="molecule type" value="Genomic_DNA"/>
</dbReference>
<dbReference type="AlphaFoldDB" id="M0AED7"/>
<organism evidence="1 2">
    <name type="scientific">Natrialba asiatica (strain ATCC 700177 / DSM 12278 / JCM 9576 / FERM P-10747 / NBRC 102637 / 172P1)</name>
    <dbReference type="NCBI Taxonomy" id="29540"/>
    <lineage>
        <taxon>Archaea</taxon>
        <taxon>Methanobacteriati</taxon>
        <taxon>Methanobacteriota</taxon>
        <taxon>Stenosarchaea group</taxon>
        <taxon>Halobacteria</taxon>
        <taxon>Halobacteriales</taxon>
        <taxon>Natrialbaceae</taxon>
        <taxon>Natrialba</taxon>
    </lineage>
</organism>
<name>M0AED7_NATA1</name>
<accession>M0AED7</accession>
<reference evidence="1 2" key="1">
    <citation type="journal article" date="2014" name="PLoS Genet.">
        <title>Phylogenetically driven sequencing of extremely halophilic archaea reveals strategies for static and dynamic osmo-response.</title>
        <authorList>
            <person name="Becker E.A."/>
            <person name="Seitzer P.M."/>
            <person name="Tritt A."/>
            <person name="Larsen D."/>
            <person name="Krusor M."/>
            <person name="Yao A.I."/>
            <person name="Wu D."/>
            <person name="Madern D."/>
            <person name="Eisen J.A."/>
            <person name="Darling A.E."/>
            <person name="Facciotti M.T."/>
        </authorList>
    </citation>
    <scope>NUCLEOTIDE SEQUENCE [LARGE SCALE GENOMIC DNA]</scope>
    <source>
        <strain evidence="1 2">DSM 12278</strain>
    </source>
</reference>
<protein>
    <submittedName>
        <fullName evidence="1">Uncharacterized protein</fullName>
    </submittedName>
</protein>
<evidence type="ECO:0000313" key="2">
    <source>
        <dbReference type="Proteomes" id="UP000011554"/>
    </source>
</evidence>
<gene>
    <name evidence="1" type="ORF">C481_20956</name>
</gene>
<evidence type="ECO:0000313" key="1">
    <source>
        <dbReference type="EMBL" id="ELY97100.1"/>
    </source>
</evidence>
<comment type="caution">
    <text evidence="1">The sequence shown here is derived from an EMBL/GenBank/DDBJ whole genome shotgun (WGS) entry which is preliminary data.</text>
</comment>